<evidence type="ECO:0000259" key="2">
    <source>
        <dbReference type="PROSITE" id="PS51853"/>
    </source>
</evidence>
<dbReference type="GO" id="GO:0005829">
    <property type="term" value="C:cytosol"/>
    <property type="evidence" value="ECO:0007669"/>
    <property type="project" value="TreeGrafter"/>
</dbReference>
<dbReference type="AlphaFoldDB" id="A0AAD5QRN1"/>
<comment type="caution">
    <text evidence="3">The sequence shown here is derived from an EMBL/GenBank/DDBJ whole genome shotgun (WGS) entry which is preliminary data.</text>
</comment>
<keyword evidence="4" id="KW-1185">Reference proteome</keyword>
<reference evidence="3" key="1">
    <citation type="submission" date="2021-06" db="EMBL/GenBank/DDBJ databases">
        <title>Parelaphostrongylus tenuis whole genome reference sequence.</title>
        <authorList>
            <person name="Garwood T.J."/>
            <person name="Larsen P.A."/>
            <person name="Fountain-Jones N.M."/>
            <person name="Garbe J.R."/>
            <person name="Macchietto M.G."/>
            <person name="Kania S.A."/>
            <person name="Gerhold R.W."/>
            <person name="Richards J.E."/>
            <person name="Wolf T.M."/>
        </authorList>
    </citation>
    <scope>NUCLEOTIDE SEQUENCE</scope>
    <source>
        <strain evidence="3">MNPRO001-30</strain>
        <tissue evidence="3">Meninges</tissue>
    </source>
</reference>
<gene>
    <name evidence="3" type="ORF">KIN20_018628</name>
</gene>
<dbReference type="EMBL" id="JAHQIW010003716">
    <property type="protein sequence ID" value="KAJ1359817.1"/>
    <property type="molecule type" value="Genomic_DNA"/>
</dbReference>
<dbReference type="InterPro" id="IPR045786">
    <property type="entry name" value="RhoGAP_pG1_pG2"/>
</dbReference>
<dbReference type="InterPro" id="IPR027417">
    <property type="entry name" value="P-loop_NTPase"/>
</dbReference>
<dbReference type="Gene3D" id="3.40.50.300">
    <property type="entry name" value="P-loop containing nucleotide triphosphate hydrolases"/>
    <property type="match status" value="1"/>
</dbReference>
<feature type="region of interest" description="Disordered" evidence="1">
    <location>
        <begin position="1232"/>
        <end position="1254"/>
    </location>
</feature>
<dbReference type="InterPro" id="IPR057284">
    <property type="entry name" value="FF_RHG35_4th"/>
</dbReference>
<protein>
    <recommendedName>
        <fullName evidence="2">PG2 pseudoGTPase domain-containing protein</fullName>
    </recommendedName>
</protein>
<evidence type="ECO:0000256" key="1">
    <source>
        <dbReference type="SAM" id="MobiDB-lite"/>
    </source>
</evidence>
<evidence type="ECO:0000313" key="3">
    <source>
        <dbReference type="EMBL" id="KAJ1359817.1"/>
    </source>
</evidence>
<dbReference type="PANTHER" id="PTHR46005:SF4">
    <property type="entry name" value="RHO GTPASE-ACTIVATING PROTEIN 190"/>
    <property type="match status" value="1"/>
</dbReference>
<accession>A0AAD5QRN1</accession>
<dbReference type="InterPro" id="IPR051978">
    <property type="entry name" value="Rho-GAP_domain"/>
</dbReference>
<dbReference type="GO" id="GO:0007266">
    <property type="term" value="P:Rho protein signal transduction"/>
    <property type="evidence" value="ECO:0007669"/>
    <property type="project" value="TreeGrafter"/>
</dbReference>
<dbReference type="GO" id="GO:0008361">
    <property type="term" value="P:regulation of cell size"/>
    <property type="evidence" value="ECO:0007669"/>
    <property type="project" value="TreeGrafter"/>
</dbReference>
<dbReference type="Pfam" id="PF23083">
    <property type="entry name" value="FF_RHG35_4th"/>
    <property type="match status" value="1"/>
</dbReference>
<organism evidence="3 4">
    <name type="scientific">Parelaphostrongylus tenuis</name>
    <name type="common">Meningeal worm</name>
    <dbReference type="NCBI Taxonomy" id="148309"/>
    <lineage>
        <taxon>Eukaryota</taxon>
        <taxon>Metazoa</taxon>
        <taxon>Ecdysozoa</taxon>
        <taxon>Nematoda</taxon>
        <taxon>Chromadorea</taxon>
        <taxon>Rhabditida</taxon>
        <taxon>Rhabditina</taxon>
        <taxon>Rhabditomorpha</taxon>
        <taxon>Strongyloidea</taxon>
        <taxon>Metastrongylidae</taxon>
        <taxon>Parelaphostrongylus</taxon>
    </lineage>
</organism>
<feature type="compositionally biased region" description="Low complexity" evidence="1">
    <location>
        <begin position="1079"/>
        <end position="1099"/>
    </location>
</feature>
<name>A0AAD5QRN1_PARTN</name>
<dbReference type="GO" id="GO:0005096">
    <property type="term" value="F:GTPase activator activity"/>
    <property type="evidence" value="ECO:0007669"/>
    <property type="project" value="TreeGrafter"/>
</dbReference>
<dbReference type="GO" id="GO:0050770">
    <property type="term" value="P:regulation of axonogenesis"/>
    <property type="evidence" value="ECO:0007669"/>
    <property type="project" value="TreeGrafter"/>
</dbReference>
<proteinExistence type="predicted"/>
<dbReference type="CDD" id="cd00882">
    <property type="entry name" value="Ras_like_GTPase"/>
    <property type="match status" value="1"/>
</dbReference>
<dbReference type="Proteomes" id="UP001196413">
    <property type="component" value="Unassembled WGS sequence"/>
</dbReference>
<evidence type="ECO:0000313" key="4">
    <source>
        <dbReference type="Proteomes" id="UP001196413"/>
    </source>
</evidence>
<feature type="domain" description="PG2 pseudoGTPase" evidence="2">
    <location>
        <begin position="721"/>
        <end position="898"/>
    </location>
</feature>
<dbReference type="Pfam" id="PF19518">
    <property type="entry name" value="RhoGAP_pG1_pG2"/>
    <property type="match status" value="1"/>
</dbReference>
<dbReference type="SUPFAM" id="SSF52540">
    <property type="entry name" value="P-loop containing nucleoside triphosphate hydrolases"/>
    <property type="match status" value="1"/>
</dbReference>
<sequence>MMRPTDFCGSPVINCDHWLYWGERKVNLHDSGNQVTIRVIEQTEFLDDETYEPLAGSSSFVESYTKRCCQIRLESRDKLMYIQKEQLGLEADFKQQALPDGKCTIDAFIFVFDSSKTVGRSFESQCSMSLCILLNVVKTRKPVVVALSQADIADEEARKALQSLLNQKDIKNTHISVVEVSALMNVNVDELFVTTACLALQIKLRPKVLTFPEANTIVVERNIQAKIAFTRMVKALFPLEDWPSERLPWTRPIIERCLDRHPDYCNFMRIYGKAAARKVYETHVNKAREHWMSTRLHALIPNLSRVFAALIGKSDVARLNWSTAYQRIQSHPLFDEYFQPFGHFGENFDPLPFGHANHTSQRAIADSRIPAEILLQYKAQQAFETFKRTTKTEQQKERLEEEFEFLLSDTPQVTPGKPLQDVSIFLQGLPAYESLPPNHAAMVYDRFQHHLVKRAESEFYECMLENIELFVNVVREGREQLINHNLTVCELEMERIKEFLQNDFRFRQLSRLFELRDTLIRRIITLLTHYSPGDCPASSKCAQLVVQDAITSFFHKKKRRSFDASHLIDISVYGEATIVARFIMDMKVLLRNEPFQSNNGPAMIRCHDTNEVTSHKNSKRTLLFLLDSGRSVDYAQKSAEQFPPVYVLVDTCHQHLKAYLHQQGLHLAENTGGIFIGTGSADLDDDLDEAIGHSRMFGRDQLLRICDMVCASQQDGRECLKIQLSLLCGDPFSIERLLTAMFGMENETLRMIYDARQIEAGIIPVDVHFNERQFSIDLHTCAYHSWLTSTSCKSIDGHIVVYSARRPASFAHARSAVSRVLDEECFTLAGKAILIVAVLHNDSNDEGANLQVVEGSELATSVGASFITISPDSHCCVAVELAEFFVRVHKKVSTPSSPNMTCGNDSLRCTSIDQRNDGCFRENSCSMHDSYSRNHSTDTLLSPPVSGEFTLSTKPFKKLISSSPALPIRNSPSVTGIDYSSNVLQTRHQVVQVISPPCLPISSYPPLHSAPAARQILDVSSEYSVVQDALAHDHHIYATFDFCTRTEFSEEEMKLSKNCKKDKKLSLRSEILSCHSSTELSTSLPTSSSQPSSTSSLTSTRRDNTVELEQLLLPEWPREKAGSEPAKTSSIKPPIAPKSTASSLYQRMTCSMPSRSTTMDVTDRESVMKSRHNFTQTDISLSSLRQSLSAESLVDLMGEKKKRFSFVRKVATSLRFKNSLEKERAAEKSINFPSIGCRSSPQSPQMERKGRKSTYLGWRSGNGGFIPCAR</sequence>
<dbReference type="PANTHER" id="PTHR46005">
    <property type="entry name" value="RHO GTPASE-ACTIVATING PROTEIN 190"/>
    <property type="match status" value="1"/>
</dbReference>
<dbReference type="InterPro" id="IPR039006">
    <property type="entry name" value="RhoGAP_pG2"/>
</dbReference>
<feature type="region of interest" description="Disordered" evidence="1">
    <location>
        <begin position="1079"/>
        <end position="1144"/>
    </location>
</feature>
<dbReference type="PROSITE" id="PS51853">
    <property type="entry name" value="PG2"/>
    <property type="match status" value="1"/>
</dbReference>